<comment type="subunit">
    <text evidence="2">Monomer. Binds 30S ribosomal subunits, but not 50S ribosomal subunits or 70S ribosomes.</text>
</comment>
<gene>
    <name evidence="2 3" type="primary">rbfA</name>
    <name evidence="3" type="ORF">ASN18_0855</name>
</gene>
<keyword evidence="2" id="KW-0963">Cytoplasm</keyword>
<comment type="subcellular location">
    <subcellularLocation>
        <location evidence="2">Cytoplasm</location>
    </subcellularLocation>
</comment>
<dbReference type="EMBL" id="LNQR01000031">
    <property type="protein sequence ID" value="KWT91574.1"/>
    <property type="molecule type" value="Genomic_DNA"/>
</dbReference>
<dbReference type="InterPro" id="IPR015946">
    <property type="entry name" value="KH_dom-like_a/b"/>
</dbReference>
<protein>
    <recommendedName>
        <fullName evidence="2">Ribosome-binding factor A</fullName>
    </recommendedName>
</protein>
<dbReference type="PROSITE" id="PS01319">
    <property type="entry name" value="RBFA"/>
    <property type="match status" value="1"/>
</dbReference>
<dbReference type="RefSeq" id="WP_085051377.1">
    <property type="nucleotide sequence ID" value="NZ_LNQR01000031.1"/>
</dbReference>
<organism evidence="3 4">
    <name type="scientific">Candidatus Magnetominusculus xianensis</name>
    <dbReference type="NCBI Taxonomy" id="1748249"/>
    <lineage>
        <taxon>Bacteria</taxon>
        <taxon>Pseudomonadati</taxon>
        <taxon>Nitrospirota</taxon>
        <taxon>Nitrospiria</taxon>
        <taxon>Nitrospirales</taxon>
        <taxon>Nitrospiraceae</taxon>
        <taxon>Candidatus Magnetominusculus</taxon>
    </lineage>
</organism>
<sequence>MLPYKRSQRVSDLLRQEISEIVLNRIKDPRLGFITITEVELSDDLKTSHVYVSVLKKDKIAQTLKILNAAAGFIRHEAAKCVKLRQIPNIVFAEDKSIEYGMKIDGLLNEIKNEIKNKEKGEQ</sequence>
<comment type="caution">
    <text evidence="3">The sequence shown here is derived from an EMBL/GenBank/DDBJ whole genome shotgun (WGS) entry which is preliminary data.</text>
</comment>
<dbReference type="NCBIfam" id="TIGR00082">
    <property type="entry name" value="rbfA"/>
    <property type="match status" value="1"/>
</dbReference>
<evidence type="ECO:0000313" key="3">
    <source>
        <dbReference type="EMBL" id="KWT91574.1"/>
    </source>
</evidence>
<dbReference type="SUPFAM" id="SSF89919">
    <property type="entry name" value="Ribosome-binding factor A, RbfA"/>
    <property type="match status" value="1"/>
</dbReference>
<dbReference type="Gene3D" id="3.30.300.20">
    <property type="match status" value="1"/>
</dbReference>
<dbReference type="InterPro" id="IPR020053">
    <property type="entry name" value="Ribosome-bd_factorA_CS"/>
</dbReference>
<evidence type="ECO:0000256" key="2">
    <source>
        <dbReference type="HAMAP-Rule" id="MF_00003"/>
    </source>
</evidence>
<accession>A0ABR5SHJ8</accession>
<proteinExistence type="inferred from homology"/>
<name>A0ABR5SHJ8_9BACT</name>
<dbReference type="Pfam" id="PF02033">
    <property type="entry name" value="RBFA"/>
    <property type="match status" value="1"/>
</dbReference>
<dbReference type="Proteomes" id="UP000060487">
    <property type="component" value="Unassembled WGS sequence"/>
</dbReference>
<comment type="function">
    <text evidence="2">One of several proteins that assist in the late maturation steps of the functional core of the 30S ribosomal subunit. Associates with free 30S ribosomal subunits (but not with 30S subunits that are part of 70S ribosomes or polysomes). Required for efficient processing of 16S rRNA. May interact with the 5'-terminal helix region of 16S rRNA.</text>
</comment>
<evidence type="ECO:0000256" key="1">
    <source>
        <dbReference type="ARBA" id="ARBA00022517"/>
    </source>
</evidence>
<keyword evidence="1 2" id="KW-0690">Ribosome biogenesis</keyword>
<comment type="similarity">
    <text evidence="2">Belongs to the RbfA family.</text>
</comment>
<dbReference type="InterPro" id="IPR023799">
    <property type="entry name" value="RbfA_dom_sf"/>
</dbReference>
<keyword evidence="4" id="KW-1185">Reference proteome</keyword>
<dbReference type="HAMAP" id="MF_00003">
    <property type="entry name" value="RbfA"/>
    <property type="match status" value="1"/>
</dbReference>
<dbReference type="InterPro" id="IPR000238">
    <property type="entry name" value="RbfA"/>
</dbReference>
<dbReference type="PANTHER" id="PTHR33515:SF1">
    <property type="entry name" value="RIBOSOME-BINDING FACTOR A, CHLOROPLASTIC-RELATED"/>
    <property type="match status" value="1"/>
</dbReference>
<dbReference type="PANTHER" id="PTHR33515">
    <property type="entry name" value="RIBOSOME-BINDING FACTOR A, CHLOROPLASTIC-RELATED"/>
    <property type="match status" value="1"/>
</dbReference>
<reference evidence="3 4" key="1">
    <citation type="submission" date="2015-11" db="EMBL/GenBank/DDBJ databases">
        <authorList>
            <person name="Lin W."/>
        </authorList>
    </citation>
    <scope>NUCLEOTIDE SEQUENCE [LARGE SCALE GENOMIC DNA]</scope>
    <source>
        <strain evidence="3 4">HCH-1</strain>
    </source>
</reference>
<evidence type="ECO:0000313" key="4">
    <source>
        <dbReference type="Proteomes" id="UP000060487"/>
    </source>
</evidence>